<sequence>MAYKSRKEKFRTQSNLYTHKISYTVSETVDLPNGMTVEKPKIVWWRWAALYESSMTSTTKVTGYDSTVDSQWCVHRVSNDPFMSMTFDTSAIIRLDNDDKTEYHIKNIDKATTDNGVHIITLTTKLNQTPDTSNNSGNSGGGYY</sequence>
<proteinExistence type="predicted"/>
<name>A0A5A5U399_LEUCI</name>
<comment type="caution">
    <text evidence="1">The sequence shown here is derived from an EMBL/GenBank/DDBJ whole genome shotgun (WGS) entry which is preliminary data.</text>
</comment>
<evidence type="ECO:0000313" key="1">
    <source>
        <dbReference type="EMBL" id="GDZ84472.1"/>
    </source>
</evidence>
<dbReference type="RefSeq" id="WP_149334745.1">
    <property type="nucleotide sequence ID" value="NZ_BJJW01000013.1"/>
</dbReference>
<dbReference type="Proteomes" id="UP000323274">
    <property type="component" value="Unassembled WGS sequence"/>
</dbReference>
<gene>
    <name evidence="1" type="ORF">LCIT_17140</name>
</gene>
<organism evidence="1 2">
    <name type="scientific">Leuconostoc citreum</name>
    <dbReference type="NCBI Taxonomy" id="33964"/>
    <lineage>
        <taxon>Bacteria</taxon>
        <taxon>Bacillati</taxon>
        <taxon>Bacillota</taxon>
        <taxon>Bacilli</taxon>
        <taxon>Lactobacillales</taxon>
        <taxon>Lactobacillaceae</taxon>
        <taxon>Leuconostoc</taxon>
    </lineage>
</organism>
<evidence type="ECO:0000313" key="2">
    <source>
        <dbReference type="Proteomes" id="UP000323274"/>
    </source>
</evidence>
<accession>A0A5A5U399</accession>
<protein>
    <recommendedName>
        <fullName evidence="3">Head-tail adaptor protein</fullName>
    </recommendedName>
</protein>
<reference evidence="1 2" key="1">
    <citation type="submission" date="2019-04" db="EMBL/GenBank/DDBJ databases">
        <title>A pseudo-fructophilic Leuconostoc citreum strain F192-5 isolated from peel of satsuma mandarin: the first report for isolation and characterization of strain-dependent fructophilic-like characteristics.</title>
        <authorList>
            <person name="Maeno S."/>
            <person name="Tanizawa Y."/>
            <person name="Kajikawa A."/>
            <person name="Kanesaki Y."/>
            <person name="Kubota E."/>
            <person name="Arita M."/>
            <person name="Leon D."/>
            <person name="Endo A."/>
        </authorList>
    </citation>
    <scope>NUCLEOTIDE SEQUENCE [LARGE SCALE GENOMIC DNA]</scope>
    <source>
        <strain evidence="1 2">F192-5</strain>
    </source>
</reference>
<dbReference type="EMBL" id="BJJW01000013">
    <property type="protein sequence ID" value="GDZ84472.1"/>
    <property type="molecule type" value="Genomic_DNA"/>
</dbReference>
<evidence type="ECO:0008006" key="3">
    <source>
        <dbReference type="Google" id="ProtNLM"/>
    </source>
</evidence>
<dbReference type="AlphaFoldDB" id="A0A5A5U399"/>